<evidence type="ECO:0000256" key="2">
    <source>
        <dbReference type="ARBA" id="ARBA00005695"/>
    </source>
</evidence>
<dbReference type="GO" id="GO:0015833">
    <property type="term" value="P:peptide transport"/>
    <property type="evidence" value="ECO:0007669"/>
    <property type="project" value="TreeGrafter"/>
</dbReference>
<protein>
    <submittedName>
        <fullName evidence="4">ABC transporter substrate-binding protein</fullName>
    </submittedName>
</protein>
<evidence type="ECO:0000256" key="1">
    <source>
        <dbReference type="ARBA" id="ARBA00004418"/>
    </source>
</evidence>
<dbReference type="InterPro" id="IPR000914">
    <property type="entry name" value="SBP_5_dom"/>
</dbReference>
<accession>A0A501W8J4</accession>
<reference evidence="4 5" key="1">
    <citation type="submission" date="2019-06" db="EMBL/GenBank/DDBJ databases">
        <title>A novel bacterium of genus Amaricoccus, isolated from marine sediment.</title>
        <authorList>
            <person name="Huang H."/>
            <person name="Mo K."/>
            <person name="Hu Y."/>
        </authorList>
    </citation>
    <scope>NUCLEOTIDE SEQUENCE [LARGE SCALE GENOMIC DNA]</scope>
    <source>
        <strain evidence="4 5">HB172011</strain>
    </source>
</reference>
<dbReference type="InterPro" id="IPR039424">
    <property type="entry name" value="SBP_5"/>
</dbReference>
<dbReference type="Gene3D" id="3.40.190.10">
    <property type="entry name" value="Periplasmic binding protein-like II"/>
    <property type="match status" value="1"/>
</dbReference>
<organism evidence="4 5">
    <name type="scientific">Amaricoccus solimangrovi</name>
    <dbReference type="NCBI Taxonomy" id="2589815"/>
    <lineage>
        <taxon>Bacteria</taxon>
        <taxon>Pseudomonadati</taxon>
        <taxon>Pseudomonadota</taxon>
        <taxon>Alphaproteobacteria</taxon>
        <taxon>Rhodobacterales</taxon>
        <taxon>Paracoccaceae</taxon>
        <taxon>Amaricoccus</taxon>
    </lineage>
</organism>
<feature type="domain" description="Solute-binding protein family 5" evidence="3">
    <location>
        <begin position="14"/>
        <end position="300"/>
    </location>
</feature>
<gene>
    <name evidence="4" type="ORF">FJM51_23400</name>
</gene>
<dbReference type="OrthoDB" id="9803988at2"/>
<dbReference type="Proteomes" id="UP000319255">
    <property type="component" value="Unassembled WGS sequence"/>
</dbReference>
<dbReference type="GO" id="GO:1904680">
    <property type="term" value="F:peptide transmembrane transporter activity"/>
    <property type="evidence" value="ECO:0007669"/>
    <property type="project" value="TreeGrafter"/>
</dbReference>
<dbReference type="Pfam" id="PF00496">
    <property type="entry name" value="SBP_bac_5"/>
    <property type="match status" value="1"/>
</dbReference>
<dbReference type="PANTHER" id="PTHR30290">
    <property type="entry name" value="PERIPLASMIC BINDING COMPONENT OF ABC TRANSPORTER"/>
    <property type="match status" value="1"/>
</dbReference>
<evidence type="ECO:0000313" key="5">
    <source>
        <dbReference type="Proteomes" id="UP000319255"/>
    </source>
</evidence>
<name>A0A501W8J4_9RHOB</name>
<comment type="similarity">
    <text evidence="2">Belongs to the bacterial solute-binding protein 5 family.</text>
</comment>
<dbReference type="SUPFAM" id="SSF53850">
    <property type="entry name" value="Periplasmic binding protein-like II"/>
    <property type="match status" value="1"/>
</dbReference>
<dbReference type="CDD" id="cd00995">
    <property type="entry name" value="PBP2_NikA_DppA_OppA_like"/>
    <property type="match status" value="1"/>
</dbReference>
<evidence type="ECO:0000313" key="4">
    <source>
        <dbReference type="EMBL" id="TPE43137.1"/>
    </source>
</evidence>
<evidence type="ECO:0000259" key="3">
    <source>
        <dbReference type="Pfam" id="PF00496"/>
    </source>
</evidence>
<comment type="caution">
    <text evidence="4">The sequence shown here is derived from an EMBL/GenBank/DDBJ whole genome shotgun (WGS) entry which is preliminary data.</text>
</comment>
<keyword evidence="5" id="KW-1185">Reference proteome</keyword>
<feature type="non-terminal residue" evidence="4">
    <location>
        <position position="1"/>
    </location>
</feature>
<dbReference type="EMBL" id="VFRP01000098">
    <property type="protein sequence ID" value="TPE43137.1"/>
    <property type="molecule type" value="Genomic_DNA"/>
</dbReference>
<dbReference type="AlphaFoldDB" id="A0A501W8J4"/>
<comment type="subcellular location">
    <subcellularLocation>
        <location evidence="1">Periplasm</location>
    </subcellularLocation>
</comment>
<dbReference type="Gene3D" id="3.10.105.10">
    <property type="entry name" value="Dipeptide-binding Protein, Domain 3"/>
    <property type="match status" value="1"/>
</dbReference>
<sequence>PDSLNFDAGFWRRAVESVETPDAYTAVLHLKEQNVGLIYRLAVPFNGQVMLSAKAATADPSMGVGTGPWKMVEFRPGEFIRFEAVPNHWRQSPAYKELIIRQVPEESTRRSMIMAGQTDLAPVTPASARSLRSSGAQVLSDPRSYVLAVSPLGVLLPERETFDASIPWVADPADPVAWERALKVRMAMDLAIDRQLICDTLLGGEAVPAADRTSNESWSRWDPSWTATPYDPDRAKALLAEAGYPDGFEFPMMLFEENDRPGLTVMGQAVAQFWQAIGLRPKLTNVDYSTQVRPATRDRGLAGTVIVKANPAYEEPVLGYVGAFWSKAESILYAEYAPLDELIEKSLATSDVDQRLDVEVEMVEMVRDNHFVFPIAWVNGLWGASASIGEFPRISGVFGMYNLEYVTPAL</sequence>
<dbReference type="RefSeq" id="WP_140456488.1">
    <property type="nucleotide sequence ID" value="NZ_VFRP01000098.1"/>
</dbReference>
<proteinExistence type="inferred from homology"/>